<keyword evidence="6" id="KW-0732">Signal</keyword>
<sequence>MNCKLFLASALLALTANLASSGDIICYFTTWTIYRPGNGKFTAADIPADICTHVMYSFVGANSDGTIRVLDDWEMNGLGELKAFVQKRNENSNLKLILSMGGWNEGSEKYSTIAANPTYRRNLIGSVINFLETNNFNGFDLDWEYPTQRGGRPEDLDNYITLLKELKQALQPRGFILSAAVSGGEERASHDYKIKELSDTVDFISVMTFDFHGTWETYVGHNAPLHPSSLDTGNNTGLNVVSGLNYWLKQGADPKKIRMAVPTYGRGFTLKDPSDTKLYAPTLGGSRQAPYTRQDGVVGYNEICELYKDYEYFWDEEQQVPHIVKGDQWIGFDNPRSMEQKIIFANSKGVGGVMVWSLDTDDFKGICGKRYPLLSTIKKTLN</sequence>
<feature type="domain" description="GH18" evidence="7">
    <location>
        <begin position="22"/>
        <end position="382"/>
    </location>
</feature>
<name>A0AAW1VE90_9CUCU</name>
<dbReference type="PROSITE" id="PS51910">
    <property type="entry name" value="GH18_2"/>
    <property type="match status" value="1"/>
</dbReference>
<evidence type="ECO:0000256" key="2">
    <source>
        <dbReference type="ARBA" id="ARBA00023157"/>
    </source>
</evidence>
<dbReference type="FunFam" id="3.10.50.10:FF:000001">
    <property type="entry name" value="Chitinase 3-like 1"/>
    <property type="match status" value="1"/>
</dbReference>
<dbReference type="CDD" id="cd02872">
    <property type="entry name" value="GH18_chitolectin_chitotriosidase"/>
    <property type="match status" value="1"/>
</dbReference>
<evidence type="ECO:0000259" key="7">
    <source>
        <dbReference type="PROSITE" id="PS51910"/>
    </source>
</evidence>
<dbReference type="PANTHER" id="PTHR11177">
    <property type="entry name" value="CHITINASE"/>
    <property type="match status" value="1"/>
</dbReference>
<dbReference type="GO" id="GO:0004568">
    <property type="term" value="F:chitinase activity"/>
    <property type="evidence" value="ECO:0007669"/>
    <property type="project" value="UniProtKB-ARBA"/>
</dbReference>
<evidence type="ECO:0000256" key="6">
    <source>
        <dbReference type="SAM" id="SignalP"/>
    </source>
</evidence>
<dbReference type="SUPFAM" id="SSF54556">
    <property type="entry name" value="Chitinase insertion domain"/>
    <property type="match status" value="1"/>
</dbReference>
<dbReference type="InterPro" id="IPR011583">
    <property type="entry name" value="Chitinase_II/V-like_cat"/>
</dbReference>
<dbReference type="Pfam" id="PF00704">
    <property type="entry name" value="Glyco_hydro_18"/>
    <property type="match status" value="1"/>
</dbReference>
<feature type="chain" id="PRO_5043374031" description="GH18 domain-containing protein" evidence="6">
    <location>
        <begin position="22"/>
        <end position="382"/>
    </location>
</feature>
<proteinExistence type="inferred from homology"/>
<protein>
    <recommendedName>
        <fullName evidence="7">GH18 domain-containing protein</fullName>
    </recommendedName>
</protein>
<keyword evidence="1 4" id="KW-0378">Hydrolase</keyword>
<dbReference type="GO" id="GO:0005975">
    <property type="term" value="P:carbohydrate metabolic process"/>
    <property type="evidence" value="ECO:0007669"/>
    <property type="project" value="InterPro"/>
</dbReference>
<dbReference type="InterPro" id="IPR001223">
    <property type="entry name" value="Glyco_hydro18_cat"/>
</dbReference>
<evidence type="ECO:0000256" key="4">
    <source>
        <dbReference type="RuleBase" id="RU000489"/>
    </source>
</evidence>
<dbReference type="Gene3D" id="3.20.20.80">
    <property type="entry name" value="Glycosidases"/>
    <property type="match status" value="1"/>
</dbReference>
<keyword evidence="2" id="KW-1015">Disulfide bond</keyword>
<reference evidence="8 9" key="1">
    <citation type="submission" date="2023-03" db="EMBL/GenBank/DDBJ databases">
        <title>Genome insight into feeding habits of ladybird beetles.</title>
        <authorList>
            <person name="Li H.-S."/>
            <person name="Huang Y.-H."/>
            <person name="Pang H."/>
        </authorList>
    </citation>
    <scope>NUCLEOTIDE SEQUENCE [LARGE SCALE GENOMIC DNA]</scope>
    <source>
        <strain evidence="8">SYSU_2023b</strain>
        <tissue evidence="8">Whole body</tissue>
    </source>
</reference>
<dbReference type="InterPro" id="IPR050314">
    <property type="entry name" value="Glycosyl_Hydrlase_18"/>
</dbReference>
<dbReference type="GO" id="GO:0008061">
    <property type="term" value="F:chitin binding"/>
    <property type="evidence" value="ECO:0007669"/>
    <property type="project" value="InterPro"/>
</dbReference>
<organism evidence="8 9">
    <name type="scientific">Henosepilachna vigintioctopunctata</name>
    <dbReference type="NCBI Taxonomy" id="420089"/>
    <lineage>
        <taxon>Eukaryota</taxon>
        <taxon>Metazoa</taxon>
        <taxon>Ecdysozoa</taxon>
        <taxon>Arthropoda</taxon>
        <taxon>Hexapoda</taxon>
        <taxon>Insecta</taxon>
        <taxon>Pterygota</taxon>
        <taxon>Neoptera</taxon>
        <taxon>Endopterygota</taxon>
        <taxon>Coleoptera</taxon>
        <taxon>Polyphaga</taxon>
        <taxon>Cucujiformia</taxon>
        <taxon>Coccinelloidea</taxon>
        <taxon>Coccinellidae</taxon>
        <taxon>Epilachninae</taxon>
        <taxon>Epilachnini</taxon>
        <taxon>Henosepilachna</taxon>
    </lineage>
</organism>
<accession>A0AAW1VE90</accession>
<dbReference type="InterPro" id="IPR001579">
    <property type="entry name" value="Glyco_hydro_18_chit_AS"/>
</dbReference>
<evidence type="ECO:0000256" key="3">
    <source>
        <dbReference type="ARBA" id="ARBA00023295"/>
    </source>
</evidence>
<dbReference type="Proteomes" id="UP001431783">
    <property type="component" value="Unassembled WGS sequence"/>
</dbReference>
<gene>
    <name evidence="8" type="ORF">WA026_013503</name>
</gene>
<evidence type="ECO:0000313" key="8">
    <source>
        <dbReference type="EMBL" id="KAK9891187.1"/>
    </source>
</evidence>
<feature type="signal peptide" evidence="6">
    <location>
        <begin position="1"/>
        <end position="21"/>
    </location>
</feature>
<dbReference type="EMBL" id="JARQZJ010000127">
    <property type="protein sequence ID" value="KAK9891187.1"/>
    <property type="molecule type" value="Genomic_DNA"/>
</dbReference>
<dbReference type="SUPFAM" id="SSF51445">
    <property type="entry name" value="(Trans)glycosidases"/>
    <property type="match status" value="1"/>
</dbReference>
<evidence type="ECO:0000313" key="9">
    <source>
        <dbReference type="Proteomes" id="UP001431783"/>
    </source>
</evidence>
<keyword evidence="3 4" id="KW-0326">Glycosidase</keyword>
<dbReference type="InterPro" id="IPR017853">
    <property type="entry name" value="GH"/>
</dbReference>
<evidence type="ECO:0000256" key="1">
    <source>
        <dbReference type="ARBA" id="ARBA00022801"/>
    </source>
</evidence>
<comment type="caution">
    <text evidence="8">The sequence shown here is derived from an EMBL/GenBank/DDBJ whole genome shotgun (WGS) entry which is preliminary data.</text>
</comment>
<dbReference type="AlphaFoldDB" id="A0AAW1VE90"/>
<dbReference type="InterPro" id="IPR029070">
    <property type="entry name" value="Chitinase_insertion_sf"/>
</dbReference>
<comment type="similarity">
    <text evidence="5">Belongs to the glycosyl hydrolase 18 family.</text>
</comment>
<dbReference type="GO" id="GO:0006032">
    <property type="term" value="P:chitin catabolic process"/>
    <property type="evidence" value="ECO:0007669"/>
    <property type="project" value="TreeGrafter"/>
</dbReference>
<dbReference type="GO" id="GO:0005576">
    <property type="term" value="C:extracellular region"/>
    <property type="evidence" value="ECO:0007669"/>
    <property type="project" value="TreeGrafter"/>
</dbReference>
<dbReference type="PANTHER" id="PTHR11177:SF360">
    <property type="entry name" value="CHITINASE 4-RELATED"/>
    <property type="match status" value="1"/>
</dbReference>
<dbReference type="PROSITE" id="PS01095">
    <property type="entry name" value="GH18_1"/>
    <property type="match status" value="1"/>
</dbReference>
<evidence type="ECO:0000256" key="5">
    <source>
        <dbReference type="RuleBase" id="RU004453"/>
    </source>
</evidence>
<keyword evidence="9" id="KW-1185">Reference proteome</keyword>
<dbReference type="Gene3D" id="3.10.50.10">
    <property type="match status" value="1"/>
</dbReference>
<dbReference type="SMART" id="SM00636">
    <property type="entry name" value="Glyco_18"/>
    <property type="match status" value="1"/>
</dbReference>